<evidence type="ECO:0000313" key="11">
    <source>
        <dbReference type="Proteomes" id="UP000075737"/>
    </source>
</evidence>
<dbReference type="GO" id="GO:0046872">
    <property type="term" value="F:metal ion binding"/>
    <property type="evidence" value="ECO:0007669"/>
    <property type="project" value="UniProtKB-KW"/>
</dbReference>
<dbReference type="SFLD" id="SFLDG01118">
    <property type="entry name" value="activating_enzymes__group_2"/>
    <property type="match status" value="1"/>
</dbReference>
<keyword evidence="2" id="KW-0004">4Fe-4S</keyword>
<dbReference type="RefSeq" id="WP_068747658.1">
    <property type="nucleotide sequence ID" value="NZ_LOHZ01000020.1"/>
</dbReference>
<evidence type="ECO:0000256" key="2">
    <source>
        <dbReference type="ARBA" id="ARBA00022485"/>
    </source>
</evidence>
<dbReference type="InterPro" id="IPR007197">
    <property type="entry name" value="rSAM"/>
</dbReference>
<dbReference type="SFLD" id="SFLDG01066">
    <property type="entry name" value="organic_radical-activating_enz"/>
    <property type="match status" value="1"/>
</dbReference>
<sequence length="302" mass="34147">MKEGIIFDIKRYAIHDGPGIRTTVFFKKCPLNCWWCHNPEGISPSKELMYFEYKCIFCKTCQLVCPLNAISINERIHKINRESCNGCGICSESCPTGALRLVGRTVTCNELIEEIEKDTLLYDSSGGGVTFSGGEPLSQSAFLIEVLKECKKRYIHTALDTSGYAPGNIFESVIDYVDLFLFDIKLFDEKNHIKYTGVSNKLIKQNLSLLLEKGRGKDIILRFPVITGITDTEENIESLASFIASLKGINEIDLLPFHDICEKYQRLGKEYKMPTNQAPPEEKIKYIKNKFEKIGLFVKIGG</sequence>
<proteinExistence type="predicted"/>
<dbReference type="PROSITE" id="PS51379">
    <property type="entry name" value="4FE4S_FER_2"/>
    <property type="match status" value="2"/>
</dbReference>
<feature type="domain" description="Radical SAM core" evidence="9">
    <location>
        <begin position="15"/>
        <end position="297"/>
    </location>
</feature>
<evidence type="ECO:0000256" key="7">
    <source>
        <dbReference type="ARBA" id="ARBA00047365"/>
    </source>
</evidence>
<evidence type="ECO:0000256" key="6">
    <source>
        <dbReference type="ARBA" id="ARBA00023014"/>
    </source>
</evidence>
<keyword evidence="10" id="KW-0560">Oxidoreductase</keyword>
<dbReference type="GO" id="GO:0051539">
    <property type="term" value="F:4 iron, 4 sulfur cluster binding"/>
    <property type="evidence" value="ECO:0007669"/>
    <property type="project" value="UniProtKB-KW"/>
</dbReference>
<dbReference type="SUPFAM" id="SSF102114">
    <property type="entry name" value="Radical SAM enzymes"/>
    <property type="match status" value="1"/>
</dbReference>
<keyword evidence="4" id="KW-0479">Metal-binding</keyword>
<keyword evidence="11" id="KW-1185">Reference proteome</keyword>
<dbReference type="PANTHER" id="PTHR30352:SF4">
    <property type="entry name" value="PYRUVATE FORMATE-LYASE 2-ACTIVATING ENZYME"/>
    <property type="match status" value="1"/>
</dbReference>
<comment type="catalytic activity">
    <reaction evidence="7">
        <text>glycyl-[protein] + reduced [flavodoxin] + S-adenosyl-L-methionine = glycin-2-yl radical-[protein] + semiquinone [flavodoxin] + 5'-deoxyadenosine + L-methionine + H(+)</text>
        <dbReference type="Rhea" id="RHEA:61976"/>
        <dbReference type="Rhea" id="RHEA-COMP:10622"/>
        <dbReference type="Rhea" id="RHEA-COMP:14480"/>
        <dbReference type="Rhea" id="RHEA-COMP:15993"/>
        <dbReference type="Rhea" id="RHEA-COMP:15994"/>
        <dbReference type="ChEBI" id="CHEBI:15378"/>
        <dbReference type="ChEBI" id="CHEBI:17319"/>
        <dbReference type="ChEBI" id="CHEBI:29947"/>
        <dbReference type="ChEBI" id="CHEBI:32722"/>
        <dbReference type="ChEBI" id="CHEBI:57618"/>
        <dbReference type="ChEBI" id="CHEBI:57844"/>
        <dbReference type="ChEBI" id="CHEBI:59789"/>
        <dbReference type="ChEBI" id="CHEBI:140311"/>
    </reaction>
</comment>
<evidence type="ECO:0000313" key="10">
    <source>
        <dbReference type="EMBL" id="KYO67847.1"/>
    </source>
</evidence>
<comment type="cofactor">
    <cofactor evidence="1">
        <name>[4Fe-4S] cluster</name>
        <dbReference type="ChEBI" id="CHEBI:49883"/>
    </cofactor>
</comment>
<dbReference type="EMBL" id="LOHZ01000020">
    <property type="protein sequence ID" value="KYO67847.1"/>
    <property type="molecule type" value="Genomic_DNA"/>
</dbReference>
<keyword evidence="5" id="KW-0408">Iron</keyword>
<keyword evidence="3" id="KW-0949">S-adenosyl-L-methionine</keyword>
<dbReference type="PIRSF" id="PIRSF000371">
    <property type="entry name" value="PFL_act_enz"/>
    <property type="match status" value="1"/>
</dbReference>
<gene>
    <name evidence="10" type="primary">hpdA</name>
    <name evidence="10" type="ORF">ATZ99_04870</name>
</gene>
<evidence type="ECO:0000256" key="3">
    <source>
        <dbReference type="ARBA" id="ARBA00022691"/>
    </source>
</evidence>
<dbReference type="PATRIC" id="fig|520767.4.peg.497"/>
<dbReference type="Gene3D" id="3.80.30.10">
    <property type="entry name" value="pyruvate-formate lyase- activating enzyme"/>
    <property type="match status" value="1"/>
</dbReference>
<dbReference type="Pfam" id="PF13353">
    <property type="entry name" value="Fer4_12"/>
    <property type="match status" value="1"/>
</dbReference>
<dbReference type="InterPro" id="IPR017900">
    <property type="entry name" value="4Fe4S_Fe_S_CS"/>
</dbReference>
<dbReference type="SUPFAM" id="SSF54862">
    <property type="entry name" value="4Fe-4S ferredoxins"/>
    <property type="match status" value="1"/>
</dbReference>
<name>A0A162MVT1_9FIRM</name>
<feature type="domain" description="4Fe-4S ferredoxin-type" evidence="8">
    <location>
        <begin position="46"/>
        <end position="74"/>
    </location>
</feature>
<dbReference type="InterPro" id="IPR040074">
    <property type="entry name" value="BssD/PflA/YjjW"/>
</dbReference>
<dbReference type="PANTHER" id="PTHR30352">
    <property type="entry name" value="PYRUVATE FORMATE-LYASE-ACTIVATING ENZYME"/>
    <property type="match status" value="1"/>
</dbReference>
<evidence type="ECO:0000256" key="4">
    <source>
        <dbReference type="ARBA" id="ARBA00022723"/>
    </source>
</evidence>
<dbReference type="GO" id="GO:0016491">
    <property type="term" value="F:oxidoreductase activity"/>
    <property type="evidence" value="ECO:0007669"/>
    <property type="project" value="UniProtKB-KW"/>
</dbReference>
<evidence type="ECO:0000256" key="5">
    <source>
        <dbReference type="ARBA" id="ARBA00023004"/>
    </source>
</evidence>
<accession>A0A162MVT1</accession>
<feature type="domain" description="4Fe-4S ferredoxin-type" evidence="8">
    <location>
        <begin position="75"/>
        <end position="104"/>
    </location>
</feature>
<dbReference type="SFLD" id="SFLDS00029">
    <property type="entry name" value="Radical_SAM"/>
    <property type="match status" value="1"/>
</dbReference>
<reference evidence="10 11" key="1">
    <citation type="submission" date="2015-12" db="EMBL/GenBank/DDBJ databases">
        <title>Draft genome of Thermovenabulum gondwanense isolated from a red thermophilic microbial mat colonisisng an outflow channel of a bore well.</title>
        <authorList>
            <person name="Patel B.K."/>
        </authorList>
    </citation>
    <scope>NUCLEOTIDE SEQUENCE [LARGE SCALE GENOMIC DNA]</scope>
    <source>
        <strain evidence="10 11">R270</strain>
    </source>
</reference>
<dbReference type="PROSITE" id="PS00198">
    <property type="entry name" value="4FE4S_FER_1"/>
    <property type="match status" value="1"/>
</dbReference>
<evidence type="ECO:0000256" key="1">
    <source>
        <dbReference type="ARBA" id="ARBA00001966"/>
    </source>
</evidence>
<dbReference type="InterPro" id="IPR017896">
    <property type="entry name" value="4Fe4S_Fe-S-bd"/>
</dbReference>
<protein>
    <submittedName>
        <fullName evidence="10">4-hydroxyphenylacetate decarboxylase activating enzyme</fullName>
        <ecNumber evidence="10">1.97.1.-</ecNumber>
    </submittedName>
</protein>
<dbReference type="InterPro" id="IPR058240">
    <property type="entry name" value="rSAM_sf"/>
</dbReference>
<evidence type="ECO:0000259" key="8">
    <source>
        <dbReference type="PROSITE" id="PS51379"/>
    </source>
</evidence>
<dbReference type="STRING" id="520767.ATZ99_04870"/>
<evidence type="ECO:0000259" key="9">
    <source>
        <dbReference type="PROSITE" id="PS51918"/>
    </source>
</evidence>
<keyword evidence="6" id="KW-0411">Iron-sulfur</keyword>
<comment type="caution">
    <text evidence="10">The sequence shown here is derived from an EMBL/GenBank/DDBJ whole genome shotgun (WGS) entry which is preliminary data.</text>
</comment>
<dbReference type="OrthoDB" id="9782387at2"/>
<dbReference type="Gene3D" id="3.30.70.20">
    <property type="match status" value="1"/>
</dbReference>
<dbReference type="EC" id="1.97.1.-" evidence="10"/>
<organism evidence="10 11">
    <name type="scientific">Thermovenabulum gondwanense</name>
    <dbReference type="NCBI Taxonomy" id="520767"/>
    <lineage>
        <taxon>Bacteria</taxon>
        <taxon>Bacillati</taxon>
        <taxon>Bacillota</taxon>
        <taxon>Clostridia</taxon>
        <taxon>Thermosediminibacterales</taxon>
        <taxon>Thermosediminibacteraceae</taxon>
        <taxon>Thermovenabulum</taxon>
    </lineage>
</organism>
<dbReference type="PROSITE" id="PS51918">
    <property type="entry name" value="RADICAL_SAM"/>
    <property type="match status" value="1"/>
</dbReference>
<dbReference type="InterPro" id="IPR034457">
    <property type="entry name" value="Organic_radical-activating"/>
</dbReference>
<dbReference type="AlphaFoldDB" id="A0A162MVT1"/>
<dbReference type="NCBIfam" id="TIGR02494">
    <property type="entry name" value="PFLE_PFLC"/>
    <property type="match status" value="1"/>
</dbReference>
<dbReference type="InterPro" id="IPR012839">
    <property type="entry name" value="Organic_radical_activase"/>
</dbReference>
<dbReference type="Proteomes" id="UP000075737">
    <property type="component" value="Unassembled WGS sequence"/>
</dbReference>